<dbReference type="EMBL" id="JAVXUP010001070">
    <property type="protein sequence ID" value="KAK3016417.1"/>
    <property type="molecule type" value="Genomic_DNA"/>
</dbReference>
<evidence type="ECO:0000256" key="1">
    <source>
        <dbReference type="SAM" id="MobiDB-lite"/>
    </source>
</evidence>
<organism evidence="3 4">
    <name type="scientific">Escallonia herrerae</name>
    <dbReference type="NCBI Taxonomy" id="1293975"/>
    <lineage>
        <taxon>Eukaryota</taxon>
        <taxon>Viridiplantae</taxon>
        <taxon>Streptophyta</taxon>
        <taxon>Embryophyta</taxon>
        <taxon>Tracheophyta</taxon>
        <taxon>Spermatophyta</taxon>
        <taxon>Magnoliopsida</taxon>
        <taxon>eudicotyledons</taxon>
        <taxon>Gunneridae</taxon>
        <taxon>Pentapetalae</taxon>
        <taxon>asterids</taxon>
        <taxon>campanulids</taxon>
        <taxon>Escalloniales</taxon>
        <taxon>Escalloniaceae</taxon>
        <taxon>Escallonia</taxon>
    </lineage>
</organism>
<feature type="compositionally biased region" description="Basic and acidic residues" evidence="1">
    <location>
        <begin position="179"/>
        <end position="189"/>
    </location>
</feature>
<evidence type="ECO:0000313" key="4">
    <source>
        <dbReference type="Proteomes" id="UP001188597"/>
    </source>
</evidence>
<evidence type="ECO:0000259" key="2">
    <source>
        <dbReference type="Pfam" id="PF03732"/>
    </source>
</evidence>
<dbReference type="AlphaFoldDB" id="A0AA88VYF6"/>
<feature type="compositionally biased region" description="Basic and acidic residues" evidence="1">
    <location>
        <begin position="197"/>
        <end position="211"/>
    </location>
</feature>
<feature type="domain" description="Retrotransposon gag" evidence="2">
    <location>
        <begin position="73"/>
        <end position="151"/>
    </location>
</feature>
<comment type="caution">
    <text evidence="3">The sequence shown here is derived from an EMBL/GenBank/DDBJ whole genome shotgun (WGS) entry which is preliminary data.</text>
</comment>
<sequence length="254" mass="29650">MPEPRSYDGTREARQVDNFLWCLEQYFEALDIDDKEEHVQWTVATKAKENARAEIIQWSERGEIGGELLLALEAKRRYTDGCNIKTWDKLKLELKRQFYPESIEDMAMINLRWLRQKGSIHEYVNEYSNLMLKIPEMSERQRLCFFIDGLHQLVATELRHEHAKDGGDSRSKSGLPNATDDKQSGDEGRRRRHKGEKKHEGSHKQGDSRDYKAHGGLREGCFYCADSHYRKDCQHKGKMIVFLKKHKGSNGGFF</sequence>
<reference evidence="3" key="1">
    <citation type="submission" date="2022-12" db="EMBL/GenBank/DDBJ databases">
        <title>Draft genome assemblies for two species of Escallonia (Escalloniales).</title>
        <authorList>
            <person name="Chanderbali A."/>
            <person name="Dervinis C."/>
            <person name="Anghel I."/>
            <person name="Soltis D."/>
            <person name="Soltis P."/>
            <person name="Zapata F."/>
        </authorList>
    </citation>
    <scope>NUCLEOTIDE SEQUENCE</scope>
    <source>
        <strain evidence="3">UCBG64.0493</strain>
        <tissue evidence="3">Leaf</tissue>
    </source>
</reference>
<feature type="compositionally biased region" description="Basic and acidic residues" evidence="1">
    <location>
        <begin position="161"/>
        <end position="171"/>
    </location>
</feature>
<dbReference type="Pfam" id="PF03732">
    <property type="entry name" value="Retrotrans_gag"/>
    <property type="match status" value="1"/>
</dbReference>
<feature type="region of interest" description="Disordered" evidence="1">
    <location>
        <begin position="161"/>
        <end position="211"/>
    </location>
</feature>
<keyword evidence="4" id="KW-1185">Reference proteome</keyword>
<gene>
    <name evidence="3" type="ORF">RJ639_007064</name>
</gene>
<evidence type="ECO:0000313" key="3">
    <source>
        <dbReference type="EMBL" id="KAK3016417.1"/>
    </source>
</evidence>
<proteinExistence type="predicted"/>
<accession>A0AA88VYF6</accession>
<dbReference type="Proteomes" id="UP001188597">
    <property type="component" value="Unassembled WGS sequence"/>
</dbReference>
<protein>
    <recommendedName>
        <fullName evidence="2">Retrotransposon gag domain-containing protein</fullName>
    </recommendedName>
</protein>
<dbReference type="InterPro" id="IPR005162">
    <property type="entry name" value="Retrotrans_gag_dom"/>
</dbReference>
<name>A0AA88VYF6_9ASTE</name>